<accession>A0ABS1FAQ8</accession>
<proteinExistence type="predicted"/>
<dbReference type="Proteomes" id="UP000652760">
    <property type="component" value="Unassembled WGS sequence"/>
</dbReference>
<gene>
    <name evidence="1" type="ORF">JHL17_24180</name>
</gene>
<keyword evidence="2" id="KW-1185">Reference proteome</keyword>
<evidence type="ECO:0000313" key="1">
    <source>
        <dbReference type="EMBL" id="MBK1840505.1"/>
    </source>
</evidence>
<organism evidence="1 2">
    <name type="scientific">Azospirillum endophyticum</name>
    <dbReference type="NCBI Taxonomy" id="2800326"/>
    <lineage>
        <taxon>Bacteria</taxon>
        <taxon>Pseudomonadati</taxon>
        <taxon>Pseudomonadota</taxon>
        <taxon>Alphaproteobacteria</taxon>
        <taxon>Rhodospirillales</taxon>
        <taxon>Azospirillaceae</taxon>
        <taxon>Azospirillum</taxon>
    </lineage>
</organism>
<name>A0ABS1FAQ8_9PROT</name>
<evidence type="ECO:0000313" key="2">
    <source>
        <dbReference type="Proteomes" id="UP000652760"/>
    </source>
</evidence>
<comment type="caution">
    <text evidence="1">The sequence shown here is derived from an EMBL/GenBank/DDBJ whole genome shotgun (WGS) entry which is preliminary data.</text>
</comment>
<reference evidence="2" key="1">
    <citation type="submission" date="2021-01" db="EMBL/GenBank/DDBJ databases">
        <title>Genome public.</title>
        <authorList>
            <person name="Liu C."/>
            <person name="Sun Q."/>
        </authorList>
    </citation>
    <scope>NUCLEOTIDE SEQUENCE [LARGE SCALE GENOMIC DNA]</scope>
    <source>
        <strain evidence="2">YIM B02556</strain>
    </source>
</reference>
<protein>
    <recommendedName>
        <fullName evidence="3">DUF2019 domain-containing protein</fullName>
    </recommendedName>
</protein>
<sequence length="126" mass="13583">MTMSSPHGFSRSETLYAELLDFAVAALASGTHSDHALLLLHKYYQDAEDGEAVQRKWLLRSLISTPAQTPLGVAVKLTVACRLDGYLDAAQEASDGPLGSHIIVSALMDSLAQAQLLPTNRSNPRH</sequence>
<evidence type="ECO:0008006" key="3">
    <source>
        <dbReference type="Google" id="ProtNLM"/>
    </source>
</evidence>
<dbReference type="EMBL" id="JAENHM010000064">
    <property type="protein sequence ID" value="MBK1840505.1"/>
    <property type="molecule type" value="Genomic_DNA"/>
</dbReference>